<feature type="compositionally biased region" description="Polar residues" evidence="1">
    <location>
        <begin position="60"/>
        <end position="83"/>
    </location>
</feature>
<proteinExistence type="predicted"/>
<organism evidence="3">
    <name type="scientific">Caenorhabditis brenneri</name>
    <name type="common">Nematode worm</name>
    <dbReference type="NCBI Taxonomy" id="135651"/>
    <lineage>
        <taxon>Eukaryota</taxon>
        <taxon>Metazoa</taxon>
        <taxon>Ecdysozoa</taxon>
        <taxon>Nematoda</taxon>
        <taxon>Chromadorea</taxon>
        <taxon>Rhabditida</taxon>
        <taxon>Rhabditina</taxon>
        <taxon>Rhabditomorpha</taxon>
        <taxon>Rhabditoidea</taxon>
        <taxon>Rhabditidae</taxon>
        <taxon>Peloderinae</taxon>
        <taxon>Caenorhabditis</taxon>
    </lineage>
</organism>
<dbReference type="EMBL" id="GL379853">
    <property type="protein sequence ID" value="EGT56015.1"/>
    <property type="molecule type" value="Genomic_DNA"/>
</dbReference>
<dbReference type="Proteomes" id="UP000008068">
    <property type="component" value="Unassembled WGS sequence"/>
</dbReference>
<evidence type="ECO:0000313" key="3">
    <source>
        <dbReference type="Proteomes" id="UP000008068"/>
    </source>
</evidence>
<dbReference type="InterPro" id="IPR005020">
    <property type="entry name" value="LIN-8"/>
</dbReference>
<gene>
    <name evidence="2" type="ORF">CAEBREN_06136</name>
</gene>
<sequence>MFYGSMNSSWQAGQEEMDRIERVNRELEVELENARNGHGTSFSSNYAHQTVGRTQHFYGNGSQSQWQSEQNGQGTSSNPVGGSQADENLTGVLGLASFWCADIVKSHCVHFLMNDFKKTKMETFEIAVRLLLPELVNYQQTTKWLHRSPTNSQQKKTGKAESIPNYLRRKVLNLIRDRPQLSFKDLDVTIENENGVKLSTREVFKIARKYLRCKLRDGIFTKKLKREEIDDFINGWQFGKDMEFHRKGCDKEYEEYLWRERNRMDVQAAISATVNNEEDEQMEVDDGELVDEVGEEDATNDAAEYELLSCGTTSCCKWLTL</sequence>
<accession>G0NA52</accession>
<dbReference type="AlphaFoldDB" id="G0NA52"/>
<protein>
    <submittedName>
        <fullName evidence="2">Uncharacterized protein</fullName>
    </submittedName>
</protein>
<dbReference type="InParanoid" id="G0NA52"/>
<name>G0NA52_CAEBE</name>
<keyword evidence="3" id="KW-1185">Reference proteome</keyword>
<reference evidence="3" key="1">
    <citation type="submission" date="2011-07" db="EMBL/GenBank/DDBJ databases">
        <authorList>
            <consortium name="Caenorhabditis brenneri Sequencing and Analysis Consortium"/>
            <person name="Wilson R.K."/>
        </authorList>
    </citation>
    <scope>NUCLEOTIDE SEQUENCE [LARGE SCALE GENOMIC DNA]</scope>
    <source>
        <strain evidence="3">PB2801</strain>
    </source>
</reference>
<evidence type="ECO:0000313" key="2">
    <source>
        <dbReference type="EMBL" id="EGT56015.1"/>
    </source>
</evidence>
<evidence type="ECO:0000256" key="1">
    <source>
        <dbReference type="SAM" id="MobiDB-lite"/>
    </source>
</evidence>
<feature type="region of interest" description="Disordered" evidence="1">
    <location>
        <begin position="57"/>
        <end position="83"/>
    </location>
</feature>
<dbReference type="Pfam" id="PF03353">
    <property type="entry name" value="Lin-8"/>
    <property type="match status" value="1"/>
</dbReference>
<dbReference type="HOGENOM" id="CLU_866625_0_0_1"/>